<evidence type="ECO:0000256" key="2">
    <source>
        <dbReference type="ARBA" id="ARBA00022737"/>
    </source>
</evidence>
<dbReference type="Gene3D" id="3.80.10.10">
    <property type="entry name" value="Ribonuclease Inhibitor"/>
    <property type="match status" value="3"/>
</dbReference>
<dbReference type="InterPro" id="IPR001611">
    <property type="entry name" value="Leu-rich_rpt"/>
</dbReference>
<dbReference type="OrthoDB" id="4090081at2759"/>
<dbReference type="SUPFAM" id="SSF52047">
    <property type="entry name" value="RNI-like"/>
    <property type="match status" value="1"/>
</dbReference>
<evidence type="ECO:0000256" key="1">
    <source>
        <dbReference type="ARBA" id="ARBA00022614"/>
    </source>
</evidence>
<dbReference type="PANTHER" id="PTHR45712">
    <property type="entry name" value="AGAP008170-PA"/>
    <property type="match status" value="1"/>
</dbReference>
<dbReference type="Pfam" id="PF13855">
    <property type="entry name" value="LRR_8"/>
    <property type="match status" value="1"/>
</dbReference>
<dbReference type="GO" id="GO:0016020">
    <property type="term" value="C:membrane"/>
    <property type="evidence" value="ECO:0007669"/>
    <property type="project" value="UniProtKB-SubCell"/>
</dbReference>
<dbReference type="EMBL" id="LT635759">
    <property type="protein sequence ID" value="SGZ53408.1"/>
    <property type="molecule type" value="Genomic_DNA"/>
</dbReference>
<dbReference type="Proteomes" id="UP000182334">
    <property type="component" value="Chromosome IV"/>
</dbReference>
<name>A0A1L0DBW6_9ASCO</name>
<dbReference type="AlphaFoldDB" id="A0A1L0DBW6"/>
<sequence length="768" mass="86225">MIDVAARPLLVPVTKVHARTLPLEVFHLILSYVEIDDIIKLILSHTPLYYQQIREALAARVLGAKLVATNRVWLASYLESYKKQSSFMDRRKAEYLSEPRNLPVILLAASPRDYVTVSYYVSSLKDIHGFLRLADALPKSFGVRYNVELEFDSGMLHVIDLLTILAGCGELFGHSLKVLMVTNYNGDLHLDMTKFLLLEALWLTNTNVTFSSSFELNLALKRIVIHPNYNGVSDNNPVIIDKSLPPNLVLVHLGQSVVLDSSNNYAFPENIVDVTIMTVRDTLMKYLGKLFEDCLVQRNLLVYESALAECSAHATYNHIQWLIKKENVLTKLALTSIKNLEKTWDFSAKTSLKEFKLSKCDVQSLVLPPGITHLDVSNNNIENISATVFANITPALLALNISDNPIDWRLMPESIVFPPNLKDLRMNNTNIGRRLLSMFFPSLLEYLSLEVNQIELFAHFMGFSSRLLELNFTCNLIAKLDCPWVPPGTKTVRLTENFLTGPLELSTDVLGNASCIEQVYLDNNRLLTLSDIRLPNTLRILNLDECSISRLENIQFPSSIEELSINGTNLKSIVNVGFGCNSKLRVLNLAQNRISQKDVLQLRLPQSLVQLNLSGNTITRLHGNEFVHLTRLESLSLSWNSLKQVELQLNGQLQSLDLSYNKILELQLRFLGKKITQLAEVNLSMNDLDHLTPNMIGHGDGTIHSNLLEVDVTGNKVSMEESLKGFPESLICLVEGISGVQDRYGYDVGANVIGNTYCHGKRIDVPSL</sequence>
<evidence type="ECO:0000313" key="4">
    <source>
        <dbReference type="Proteomes" id="UP000182334"/>
    </source>
</evidence>
<dbReference type="InterPro" id="IPR003591">
    <property type="entry name" value="Leu-rich_rpt_typical-subtyp"/>
</dbReference>
<dbReference type="InterPro" id="IPR032675">
    <property type="entry name" value="LRR_dom_sf"/>
</dbReference>
<dbReference type="SMART" id="SM00369">
    <property type="entry name" value="LRR_TYP"/>
    <property type="match status" value="4"/>
</dbReference>
<dbReference type="GO" id="GO:0007155">
    <property type="term" value="P:cell adhesion"/>
    <property type="evidence" value="ECO:0007669"/>
    <property type="project" value="UniProtKB-KW"/>
</dbReference>
<evidence type="ECO:0000313" key="3">
    <source>
        <dbReference type="EMBL" id="SGZ53408.1"/>
    </source>
</evidence>
<dbReference type="STRING" id="45354.A0A1L0DBW6"/>
<accession>A0A1L0DBW6</accession>
<gene>
    <name evidence="3" type="ORF">SAMEA4029010_CIC11G00000002926</name>
</gene>
<keyword evidence="4" id="KW-1185">Reference proteome</keyword>
<dbReference type="InterPro" id="IPR050333">
    <property type="entry name" value="SLRP"/>
</dbReference>
<proteinExistence type="predicted"/>
<dbReference type="GO" id="GO:0005576">
    <property type="term" value="C:extracellular region"/>
    <property type="evidence" value="ECO:0007669"/>
    <property type="project" value="UniProtKB-SubCell"/>
</dbReference>
<dbReference type="PROSITE" id="PS51450">
    <property type="entry name" value="LRR"/>
    <property type="match status" value="2"/>
</dbReference>
<reference evidence="3 4" key="1">
    <citation type="submission" date="2016-10" db="EMBL/GenBank/DDBJ databases">
        <authorList>
            <person name="de Groot N.N."/>
        </authorList>
    </citation>
    <scope>NUCLEOTIDE SEQUENCE [LARGE SCALE GENOMIC DNA]</scope>
    <source>
        <strain evidence="3 4">CBS 141442</strain>
    </source>
</reference>
<protein>
    <submittedName>
        <fullName evidence="3">CIC11C00000002926</fullName>
    </submittedName>
</protein>
<organism evidence="3 4">
    <name type="scientific">Sungouiella intermedia</name>
    <dbReference type="NCBI Taxonomy" id="45354"/>
    <lineage>
        <taxon>Eukaryota</taxon>
        <taxon>Fungi</taxon>
        <taxon>Dikarya</taxon>
        <taxon>Ascomycota</taxon>
        <taxon>Saccharomycotina</taxon>
        <taxon>Pichiomycetes</taxon>
        <taxon>Metschnikowiaceae</taxon>
        <taxon>Sungouiella</taxon>
    </lineage>
</organism>
<keyword evidence="2" id="KW-0677">Repeat</keyword>
<keyword evidence="1" id="KW-0433">Leucine-rich repeat</keyword>
<dbReference type="PANTHER" id="PTHR45712:SF27">
    <property type="entry name" value="LRRNT DOMAIN-CONTAINING PROTEIN"/>
    <property type="match status" value="1"/>
</dbReference>